<organism evidence="1 2">
    <name type="scientific">Parthenolecanium corni</name>
    <dbReference type="NCBI Taxonomy" id="536013"/>
    <lineage>
        <taxon>Eukaryota</taxon>
        <taxon>Metazoa</taxon>
        <taxon>Ecdysozoa</taxon>
        <taxon>Arthropoda</taxon>
        <taxon>Hexapoda</taxon>
        <taxon>Insecta</taxon>
        <taxon>Pterygota</taxon>
        <taxon>Neoptera</taxon>
        <taxon>Paraneoptera</taxon>
        <taxon>Hemiptera</taxon>
        <taxon>Sternorrhyncha</taxon>
        <taxon>Coccoidea</taxon>
        <taxon>Coccidae</taxon>
        <taxon>Parthenolecanium</taxon>
    </lineage>
</organism>
<accession>A0AAN9Y058</accession>
<dbReference type="Proteomes" id="UP001367676">
    <property type="component" value="Unassembled WGS sequence"/>
</dbReference>
<name>A0AAN9Y058_9HEMI</name>
<gene>
    <name evidence="1" type="ORF">V9T40_012136</name>
</gene>
<dbReference type="EMBL" id="JBBCAQ010000036">
    <property type="protein sequence ID" value="KAK7575850.1"/>
    <property type="molecule type" value="Genomic_DNA"/>
</dbReference>
<evidence type="ECO:0000313" key="1">
    <source>
        <dbReference type="EMBL" id="KAK7575850.1"/>
    </source>
</evidence>
<dbReference type="PANTHER" id="PTHR20905:SF1">
    <property type="entry name" value="AT07410P-RELATED"/>
    <property type="match status" value="1"/>
</dbReference>
<dbReference type="GO" id="GO:0008080">
    <property type="term" value="F:N-acetyltransferase activity"/>
    <property type="evidence" value="ECO:0007669"/>
    <property type="project" value="TreeGrafter"/>
</dbReference>
<dbReference type="SUPFAM" id="SSF55729">
    <property type="entry name" value="Acyl-CoA N-acyltransferases (Nat)"/>
    <property type="match status" value="1"/>
</dbReference>
<reference evidence="1 2" key="1">
    <citation type="submission" date="2024-03" db="EMBL/GenBank/DDBJ databases">
        <title>Adaptation during the transition from Ophiocordyceps entomopathogen to insect associate is accompanied by gene loss and intensified selection.</title>
        <authorList>
            <person name="Ward C.M."/>
            <person name="Onetto C.A."/>
            <person name="Borneman A.R."/>
        </authorList>
    </citation>
    <scope>NUCLEOTIDE SEQUENCE [LARGE SCALE GENOMIC DNA]</scope>
    <source>
        <strain evidence="1">AWRI1</strain>
        <tissue evidence="1">Single Adult Female</tissue>
    </source>
</reference>
<proteinExistence type="predicted"/>
<dbReference type="Gene3D" id="3.40.630.30">
    <property type="match status" value="1"/>
</dbReference>
<keyword evidence="2" id="KW-1185">Reference proteome</keyword>
<comment type="caution">
    <text evidence="1">The sequence shown here is derived from an EMBL/GenBank/DDBJ whole genome shotgun (WGS) entry which is preliminary data.</text>
</comment>
<sequence length="249" mass="28509">MCEFPEMKFSWKRPSEIPYTNVWHRFDTKPAQNGAIFKVRIQDLPLGRIDEAVEFMTKYFIADEGLRKAVNFTEDEVSVKCQQYMMATVMKEKMTLIAVLDEDINNQEIIGVQMYSVISKQDPSLPKVFPGKAREKMDQVFSALQGNFNPLEYFRTNAYLYDWGISVASNFRGLGVGFQLMDSIKWLAKAVNISLVVIRCNCLEAQISAEKMGCKKYRELRYSDCKDENGETVCLVEGTESISIHALTL</sequence>
<evidence type="ECO:0008006" key="3">
    <source>
        <dbReference type="Google" id="ProtNLM"/>
    </source>
</evidence>
<dbReference type="PANTHER" id="PTHR20905">
    <property type="entry name" value="N-ACETYLTRANSFERASE-RELATED"/>
    <property type="match status" value="1"/>
</dbReference>
<dbReference type="InterPro" id="IPR016181">
    <property type="entry name" value="Acyl_CoA_acyltransferase"/>
</dbReference>
<evidence type="ECO:0000313" key="2">
    <source>
        <dbReference type="Proteomes" id="UP001367676"/>
    </source>
</evidence>
<dbReference type="AlphaFoldDB" id="A0AAN9Y058"/>
<protein>
    <recommendedName>
        <fullName evidence="3">N-acetyltransferase domain-containing protein</fullName>
    </recommendedName>
</protein>